<evidence type="ECO:0000256" key="2">
    <source>
        <dbReference type="ARBA" id="ARBA00013806"/>
    </source>
</evidence>
<dbReference type="GO" id="GO:0000149">
    <property type="term" value="F:SNARE binding"/>
    <property type="evidence" value="ECO:0007669"/>
    <property type="project" value="EnsemblFungi"/>
</dbReference>
<dbReference type="EMBL" id="LLZZ01000162">
    <property type="protein sequence ID" value="KTA97244.1"/>
    <property type="molecule type" value="Genomic_DNA"/>
</dbReference>
<evidence type="ECO:0000313" key="8">
    <source>
        <dbReference type="EMBL" id="KTA97244.1"/>
    </source>
</evidence>
<dbReference type="VEuPathDB" id="FungiDB:CAGL0J04686g"/>
<dbReference type="InterPro" id="IPR045326">
    <property type="entry name" value="ATG17-like_dom"/>
</dbReference>
<evidence type="ECO:0000256" key="5">
    <source>
        <dbReference type="ARBA" id="ARBA00023136"/>
    </source>
</evidence>
<comment type="caution">
    <text evidence="8">The sequence shown here is derived from an EMBL/GenBank/DDBJ whole genome shotgun (WGS) entry which is preliminary data.</text>
</comment>
<dbReference type="GO" id="GO:0060090">
    <property type="term" value="F:molecular adaptor activity"/>
    <property type="evidence" value="ECO:0007669"/>
    <property type="project" value="EnsemblFungi"/>
</dbReference>
<dbReference type="GO" id="GO:1990316">
    <property type="term" value="C:Atg1/ULK1 kinase complex"/>
    <property type="evidence" value="ECO:0007669"/>
    <property type="project" value="EnsemblFungi"/>
</dbReference>
<organism evidence="8 10">
    <name type="scientific">Candida glabrata</name>
    <name type="common">Yeast</name>
    <name type="synonym">Torulopsis glabrata</name>
    <dbReference type="NCBI Taxonomy" id="5478"/>
    <lineage>
        <taxon>Eukaryota</taxon>
        <taxon>Fungi</taxon>
        <taxon>Dikarya</taxon>
        <taxon>Ascomycota</taxon>
        <taxon>Saccharomycotina</taxon>
        <taxon>Saccharomycetes</taxon>
        <taxon>Saccharomycetales</taxon>
        <taxon>Saccharomycetaceae</taxon>
        <taxon>Nakaseomyces</taxon>
    </lineage>
</organism>
<keyword evidence="5" id="KW-0472">Membrane</keyword>
<dbReference type="GO" id="GO:0120095">
    <property type="term" value="C:vacuole-isolation membrane contact site"/>
    <property type="evidence" value="ECO:0007669"/>
    <property type="project" value="EnsemblFungi"/>
</dbReference>
<dbReference type="GO" id="GO:0030295">
    <property type="term" value="F:protein kinase activator activity"/>
    <property type="evidence" value="ECO:0007669"/>
    <property type="project" value="EnsemblFungi"/>
</dbReference>
<dbReference type="GO" id="GO:0034497">
    <property type="term" value="P:protein localization to phagophore assembly site"/>
    <property type="evidence" value="ECO:0007669"/>
    <property type="project" value="EnsemblFungi"/>
</dbReference>
<dbReference type="Pfam" id="PF04108">
    <property type="entry name" value="ATG17_like"/>
    <property type="match status" value="1"/>
</dbReference>
<comment type="function">
    <text evidence="6">Autophagy-specific protein that functions in response to autophagy-inducing signals as a scaffold to recruit other ATG proteins to organize preautophagosomal structure (PAS) formation. Modulates the timing and magnitude of the autophagy response, such as the size of the sequestering vesicles. Plays particularly a role in pexophagy and nucleophagy.</text>
</comment>
<dbReference type="InterPro" id="IPR007240">
    <property type="entry name" value="Atg17"/>
</dbReference>
<evidence type="ECO:0000313" key="9">
    <source>
        <dbReference type="EMBL" id="KTB11146.1"/>
    </source>
</evidence>
<comment type="similarity">
    <text evidence="1 6">Belongs to the ATG17 family.</text>
</comment>
<dbReference type="GO" id="GO:0034045">
    <property type="term" value="C:phagophore assembly site membrane"/>
    <property type="evidence" value="ECO:0007669"/>
    <property type="project" value="UniProtKB-SubCell"/>
</dbReference>
<proteinExistence type="inferred from homology"/>
<sequence>MPESLAERARSTLLKAQVLCREVESRIAEVKDRLSQWEKNRHTLRFLVSCLEHQLGFLEQCALRQGIGRALIETEWSQVVLVDLVNEMKLWYDKIQLRLERLDQVENTLVADNKHLSHYISQEQALVLKKRLDEVPIIRPQIENIQTQYDTMCKRVRQKLINKRLTEIKTIFDSQFGDELTETAELTEVKPRDLDSIELELVDYISSLTDHFDKCQALEKGLFNDSNEYDELLKIVSADDSQLDDIMKHLLNTIDSTNHQIDKVYEILDIKTKQKTILHGKINELIANCTKYSEYLAIFKGIATSIEKFKEGCMQDIQLTKELYKFYDEFENSYNKLLQEVQRRRALSQKMLGIIKNCENELKTLHDEDQKLRTHFLSENGAFLPETIWPGEIDDLSPLYALDYHIKEI</sequence>
<dbReference type="GO" id="GO:0045772">
    <property type="term" value="P:positive regulation of autophagosome size"/>
    <property type="evidence" value="ECO:0007669"/>
    <property type="project" value="EnsemblFungi"/>
</dbReference>
<dbReference type="PANTHER" id="PTHR28005">
    <property type="entry name" value="AUTOPHAGY-RELATED PROTEIN 17"/>
    <property type="match status" value="1"/>
</dbReference>
<dbReference type="PANTHER" id="PTHR28005:SF1">
    <property type="entry name" value="AUTOPHAGY-RELATED PROTEIN 17"/>
    <property type="match status" value="1"/>
</dbReference>
<comment type="subcellular location">
    <subcellularLocation>
        <location evidence="6">Cytoplasm</location>
    </subcellularLocation>
    <subcellularLocation>
        <location evidence="6">Preautophagosomal structure membrane</location>
        <topology evidence="6">Peripheral membrane protein</topology>
    </subcellularLocation>
</comment>
<dbReference type="VEuPathDB" id="FungiDB:GWK60_J04499"/>
<feature type="domain" description="Autophagy protein ATG17-like" evidence="7">
    <location>
        <begin position="12"/>
        <end position="384"/>
    </location>
</feature>
<dbReference type="GO" id="GO:0034727">
    <property type="term" value="P:piecemeal microautophagy of the nucleus"/>
    <property type="evidence" value="ECO:0007669"/>
    <property type="project" value="EnsemblFungi"/>
</dbReference>
<protein>
    <recommendedName>
        <fullName evidence="2 6">Autophagy-related protein 17</fullName>
    </recommendedName>
</protein>
<evidence type="ECO:0000259" key="7">
    <source>
        <dbReference type="Pfam" id="PF04108"/>
    </source>
</evidence>
<dbReference type="GO" id="GO:0000425">
    <property type="term" value="P:pexophagy"/>
    <property type="evidence" value="ECO:0007669"/>
    <property type="project" value="EnsemblFungi"/>
</dbReference>
<evidence type="ECO:0000256" key="6">
    <source>
        <dbReference type="RuleBase" id="RU368080"/>
    </source>
</evidence>
<evidence type="ECO:0000256" key="4">
    <source>
        <dbReference type="ARBA" id="ARBA00023006"/>
    </source>
</evidence>
<dbReference type="VEuPathDB" id="FungiDB:B1J91_J04686g"/>
<evidence type="ECO:0000256" key="3">
    <source>
        <dbReference type="ARBA" id="ARBA00022490"/>
    </source>
</evidence>
<dbReference type="GO" id="GO:0006995">
    <property type="term" value="P:cellular response to nitrogen starvation"/>
    <property type="evidence" value="ECO:0007669"/>
    <property type="project" value="EnsemblFungi"/>
</dbReference>
<name>A0A0W0E7P8_CANGB</name>
<evidence type="ECO:0000313" key="10">
    <source>
        <dbReference type="Proteomes" id="UP000054886"/>
    </source>
</evidence>
<reference evidence="8 10" key="1">
    <citation type="submission" date="2015-10" db="EMBL/GenBank/DDBJ databases">
        <title>Draft genomes sequences of Candida glabrata isolates 1A, 1B, 2A, 2B, 3A and 3B.</title>
        <authorList>
            <person name="Haavelsrud O.E."/>
            <person name="Gaustad P."/>
        </authorList>
    </citation>
    <scope>NUCLEOTIDE SEQUENCE [LARGE SCALE GENOMIC DNA]</scope>
    <source>
        <strain evidence="8">910700640</strain>
    </source>
</reference>
<gene>
    <name evidence="9" type="ORF">AO440_002967</name>
    <name evidence="8" type="ORF">AO440_005314</name>
</gene>
<evidence type="ECO:0000256" key="1">
    <source>
        <dbReference type="ARBA" id="ARBA00006259"/>
    </source>
</evidence>
<dbReference type="AlphaFoldDB" id="A0A0W0E7P8"/>
<dbReference type="GO" id="GO:2000786">
    <property type="term" value="P:positive regulation of autophagosome assembly"/>
    <property type="evidence" value="ECO:0007669"/>
    <property type="project" value="EnsemblFungi"/>
</dbReference>
<dbReference type="Proteomes" id="UP000054886">
    <property type="component" value="Unassembled WGS sequence"/>
</dbReference>
<keyword evidence="4 6" id="KW-0072">Autophagy</keyword>
<dbReference type="GO" id="GO:0000422">
    <property type="term" value="P:autophagy of mitochondrion"/>
    <property type="evidence" value="ECO:0007669"/>
    <property type="project" value="EnsemblFungi"/>
</dbReference>
<dbReference type="VEuPathDB" id="FungiDB:GVI51_J04521"/>
<keyword evidence="3 6" id="KW-0963">Cytoplasm</keyword>
<accession>A0A0W0E7P8</accession>
<dbReference type="EMBL" id="LLZZ01000043">
    <property type="protein sequence ID" value="KTB11146.1"/>
    <property type="molecule type" value="Genomic_DNA"/>
</dbReference>